<evidence type="ECO:0000256" key="8">
    <source>
        <dbReference type="ARBA" id="ARBA00023136"/>
    </source>
</evidence>
<dbReference type="OrthoDB" id="1697690at2759"/>
<dbReference type="Pfam" id="PF03650">
    <property type="entry name" value="MPC"/>
    <property type="match status" value="1"/>
</dbReference>
<sequence>MSVVKKILNQKETREWLMSTHFWGPVLNWGIPIAAISDFKKSPEIISGNMTLALIVYSMAFLRFAVKVQPRNMLLFGCHTVNLTAQIIQETRFINYHYIQNK</sequence>
<comment type="caution">
    <text evidence="10">The sequence shown here is derived from an EMBL/GenBank/DDBJ whole genome shotgun (WGS) entry which is preliminary data.</text>
</comment>
<dbReference type="GO" id="GO:0006850">
    <property type="term" value="P:pyruvate import into mitochondria"/>
    <property type="evidence" value="ECO:0007669"/>
    <property type="project" value="InterPro"/>
</dbReference>
<evidence type="ECO:0000256" key="3">
    <source>
        <dbReference type="ARBA" id="ARBA00022448"/>
    </source>
</evidence>
<feature type="transmembrane region" description="Helical" evidence="9">
    <location>
        <begin position="21"/>
        <end position="39"/>
    </location>
</feature>
<evidence type="ECO:0000256" key="7">
    <source>
        <dbReference type="ARBA" id="ARBA00023128"/>
    </source>
</evidence>
<dbReference type="PANTHER" id="PTHR14154">
    <property type="entry name" value="UPF0041 BRAIN PROTEIN 44-RELATED"/>
    <property type="match status" value="1"/>
</dbReference>
<keyword evidence="4 9" id="KW-0812">Transmembrane</keyword>
<keyword evidence="3 9" id="KW-0813">Transport</keyword>
<comment type="subcellular location">
    <subcellularLocation>
        <location evidence="1 9">Mitochondrion inner membrane</location>
        <topology evidence="1 9">Multi-pass membrane protein</topology>
    </subcellularLocation>
</comment>
<evidence type="ECO:0000313" key="11">
    <source>
        <dbReference type="Proteomes" id="UP000786811"/>
    </source>
</evidence>
<keyword evidence="5 9" id="KW-0999">Mitochondrion inner membrane</keyword>
<evidence type="ECO:0000313" key="10">
    <source>
        <dbReference type="EMBL" id="CAG5108316.1"/>
    </source>
</evidence>
<keyword evidence="6 9" id="KW-1133">Transmembrane helix</keyword>
<dbReference type="AlphaFoldDB" id="A0A8J2MU50"/>
<evidence type="ECO:0000256" key="9">
    <source>
        <dbReference type="RuleBase" id="RU363100"/>
    </source>
</evidence>
<dbReference type="Proteomes" id="UP000786811">
    <property type="component" value="Unassembled WGS sequence"/>
</dbReference>
<keyword evidence="11" id="KW-1185">Reference proteome</keyword>
<reference evidence="10" key="1">
    <citation type="submission" date="2021-04" db="EMBL/GenBank/DDBJ databases">
        <authorList>
            <person name="Chebbi M.A.C M."/>
        </authorList>
    </citation>
    <scope>NUCLEOTIDE SEQUENCE</scope>
</reference>
<dbReference type="GO" id="GO:0005743">
    <property type="term" value="C:mitochondrial inner membrane"/>
    <property type="evidence" value="ECO:0007669"/>
    <property type="project" value="UniProtKB-SubCell"/>
</dbReference>
<evidence type="ECO:0000256" key="2">
    <source>
        <dbReference type="ARBA" id="ARBA00006416"/>
    </source>
</evidence>
<evidence type="ECO:0000256" key="1">
    <source>
        <dbReference type="ARBA" id="ARBA00004448"/>
    </source>
</evidence>
<proteinExistence type="inferred from homology"/>
<keyword evidence="10" id="KW-0670">Pyruvate</keyword>
<keyword evidence="7 9" id="KW-0496">Mitochondrion</keyword>
<evidence type="ECO:0000256" key="5">
    <source>
        <dbReference type="ARBA" id="ARBA00022792"/>
    </source>
</evidence>
<feature type="transmembrane region" description="Helical" evidence="9">
    <location>
        <begin position="45"/>
        <end position="66"/>
    </location>
</feature>
<evidence type="ECO:0000256" key="6">
    <source>
        <dbReference type="ARBA" id="ARBA00022989"/>
    </source>
</evidence>
<keyword evidence="8 9" id="KW-0472">Membrane</keyword>
<accession>A0A8J2MU50</accession>
<evidence type="ECO:0000256" key="4">
    <source>
        <dbReference type="ARBA" id="ARBA00022692"/>
    </source>
</evidence>
<comment type="similarity">
    <text evidence="2 9">Belongs to the mitochondrial pyruvate carrier (MPC) (TC 2.A.105) family.</text>
</comment>
<comment type="function">
    <text evidence="9">Mediates the uptake of pyruvate into mitochondria.</text>
</comment>
<dbReference type="EMBL" id="CAJNRD030001124">
    <property type="protein sequence ID" value="CAG5108316.1"/>
    <property type="molecule type" value="Genomic_DNA"/>
</dbReference>
<protein>
    <recommendedName>
        <fullName evidence="9">Mitochondrial pyruvate carrier</fullName>
    </recommendedName>
</protein>
<gene>
    <name evidence="10" type="ORF">HICCMSTLAB_LOCUS13176</name>
</gene>
<name>A0A8J2MU50_COTCN</name>
<dbReference type="InterPro" id="IPR005336">
    <property type="entry name" value="MPC"/>
</dbReference>
<organism evidence="10 11">
    <name type="scientific">Cotesia congregata</name>
    <name type="common">Parasitoid wasp</name>
    <name type="synonym">Apanteles congregatus</name>
    <dbReference type="NCBI Taxonomy" id="51543"/>
    <lineage>
        <taxon>Eukaryota</taxon>
        <taxon>Metazoa</taxon>
        <taxon>Ecdysozoa</taxon>
        <taxon>Arthropoda</taxon>
        <taxon>Hexapoda</taxon>
        <taxon>Insecta</taxon>
        <taxon>Pterygota</taxon>
        <taxon>Neoptera</taxon>
        <taxon>Endopterygota</taxon>
        <taxon>Hymenoptera</taxon>
        <taxon>Apocrita</taxon>
        <taxon>Ichneumonoidea</taxon>
        <taxon>Braconidae</taxon>
        <taxon>Microgastrinae</taxon>
        <taxon>Cotesia</taxon>
    </lineage>
</organism>